<dbReference type="InterPro" id="IPR051487">
    <property type="entry name" value="Ser/Thr_Proteases_Immune/Dev"/>
</dbReference>
<dbReference type="InterPro" id="IPR043504">
    <property type="entry name" value="Peptidase_S1_PA_chymotrypsin"/>
</dbReference>
<keyword evidence="1" id="KW-1015">Disulfide bond</keyword>
<protein>
    <recommendedName>
        <fullName evidence="4">Peptidase S1 domain-containing protein</fullName>
    </recommendedName>
</protein>
<name>A0AAV2SFG9_MEGNR</name>
<dbReference type="InterPro" id="IPR001254">
    <property type="entry name" value="Trypsin_dom"/>
</dbReference>
<feature type="domain" description="Peptidase S1" evidence="4">
    <location>
        <begin position="122"/>
        <end position="326"/>
    </location>
</feature>
<dbReference type="SUPFAM" id="SSF50494">
    <property type="entry name" value="Trypsin-like serine proteases"/>
    <property type="match status" value="1"/>
</dbReference>
<dbReference type="PRINTS" id="PR00722">
    <property type="entry name" value="CHYMOTRYPSIN"/>
</dbReference>
<reference evidence="5 6" key="1">
    <citation type="submission" date="2024-05" db="EMBL/GenBank/DDBJ databases">
        <authorList>
            <person name="Wallberg A."/>
        </authorList>
    </citation>
    <scope>NUCLEOTIDE SEQUENCE [LARGE SCALE GENOMIC DNA]</scope>
</reference>
<dbReference type="Proteomes" id="UP001497623">
    <property type="component" value="Unassembled WGS sequence"/>
</dbReference>
<evidence type="ECO:0000313" key="5">
    <source>
        <dbReference type="EMBL" id="CAL4186950.1"/>
    </source>
</evidence>
<dbReference type="GO" id="GO:0004252">
    <property type="term" value="F:serine-type endopeptidase activity"/>
    <property type="evidence" value="ECO:0007669"/>
    <property type="project" value="InterPro"/>
</dbReference>
<comment type="caution">
    <text evidence="5">The sequence shown here is derived from an EMBL/GenBank/DDBJ whole genome shotgun (WGS) entry which is preliminary data.</text>
</comment>
<evidence type="ECO:0000259" key="4">
    <source>
        <dbReference type="PROSITE" id="PS50240"/>
    </source>
</evidence>
<dbReference type="Gene3D" id="2.40.10.10">
    <property type="entry name" value="Trypsin-like serine proteases"/>
    <property type="match status" value="2"/>
</dbReference>
<accession>A0AAV2SFG9</accession>
<keyword evidence="6" id="KW-1185">Reference proteome</keyword>
<dbReference type="InterPro" id="IPR001314">
    <property type="entry name" value="Peptidase_S1A"/>
</dbReference>
<evidence type="ECO:0000256" key="3">
    <source>
        <dbReference type="SAM" id="MobiDB-lite"/>
    </source>
</evidence>
<dbReference type="InterPro" id="IPR009003">
    <property type="entry name" value="Peptidase_S1_PA"/>
</dbReference>
<proteinExistence type="inferred from homology"/>
<gene>
    <name evidence="5" type="ORF">MNOR_LOCUS36112</name>
</gene>
<dbReference type="EMBL" id="CAXKWB010063721">
    <property type="protein sequence ID" value="CAL4186950.1"/>
    <property type="molecule type" value="Genomic_DNA"/>
</dbReference>
<dbReference type="SMART" id="SM00020">
    <property type="entry name" value="Tryp_SPc"/>
    <property type="match status" value="1"/>
</dbReference>
<dbReference type="PANTHER" id="PTHR24256">
    <property type="entry name" value="TRYPTASE-RELATED"/>
    <property type="match status" value="1"/>
</dbReference>
<dbReference type="AlphaFoldDB" id="A0AAV2SFG9"/>
<dbReference type="GO" id="GO:0006508">
    <property type="term" value="P:proteolysis"/>
    <property type="evidence" value="ECO:0007669"/>
    <property type="project" value="InterPro"/>
</dbReference>
<dbReference type="PROSITE" id="PS50240">
    <property type="entry name" value="TRYPSIN_DOM"/>
    <property type="match status" value="1"/>
</dbReference>
<feature type="non-terminal residue" evidence="5">
    <location>
        <position position="326"/>
    </location>
</feature>
<dbReference type="Pfam" id="PF00089">
    <property type="entry name" value="Trypsin"/>
    <property type="match status" value="1"/>
</dbReference>
<feature type="region of interest" description="Disordered" evidence="3">
    <location>
        <begin position="41"/>
        <end position="60"/>
    </location>
</feature>
<comment type="similarity">
    <text evidence="2">Belongs to the peptidase S1 family. CLIP subfamily.</text>
</comment>
<evidence type="ECO:0000256" key="2">
    <source>
        <dbReference type="ARBA" id="ARBA00024195"/>
    </source>
</evidence>
<dbReference type="PROSITE" id="PS00135">
    <property type="entry name" value="TRYPSIN_SER"/>
    <property type="match status" value="1"/>
</dbReference>
<sequence length="326" mass="36796">MQNFIQHQHFKRNGHSEVPDTCRDMKIDINQEEFAALTFADPRTSEPPPVIGNKLKGNESEDRKKWTGHLIMTSEYELSNEHKSNSPIIFGIAKDLYGQRPPMIICGFHYNLTTKTIGPAKIFGGLEPEFEKPYTTAPRLTGYTGKWDMRALWVRSPHIRFFKKKYSGLLLHISDFTYQICNTYQISHIRFHISDFTYQISHIRFVNNDIALIELFDDLVFKRNIQPVCLGLADDIVTNGTVVVTGWGLTDNRGDGSDVLLEATLDLIDHDLCVELYQKTPQPFTITVNQICTLTPGKDACGGDSGGPLVSQLADGRQNQGGIDNF</sequence>
<organism evidence="5 6">
    <name type="scientific">Meganyctiphanes norvegica</name>
    <name type="common">Northern krill</name>
    <name type="synonym">Thysanopoda norvegica</name>
    <dbReference type="NCBI Taxonomy" id="48144"/>
    <lineage>
        <taxon>Eukaryota</taxon>
        <taxon>Metazoa</taxon>
        <taxon>Ecdysozoa</taxon>
        <taxon>Arthropoda</taxon>
        <taxon>Crustacea</taxon>
        <taxon>Multicrustacea</taxon>
        <taxon>Malacostraca</taxon>
        <taxon>Eumalacostraca</taxon>
        <taxon>Eucarida</taxon>
        <taxon>Euphausiacea</taxon>
        <taxon>Euphausiidae</taxon>
        <taxon>Meganyctiphanes</taxon>
    </lineage>
</organism>
<evidence type="ECO:0000256" key="1">
    <source>
        <dbReference type="ARBA" id="ARBA00023157"/>
    </source>
</evidence>
<evidence type="ECO:0000313" key="6">
    <source>
        <dbReference type="Proteomes" id="UP001497623"/>
    </source>
</evidence>
<dbReference type="InterPro" id="IPR033116">
    <property type="entry name" value="TRYPSIN_SER"/>
</dbReference>